<gene>
    <name evidence="1" type="ORF">LCGC14_2175360</name>
</gene>
<evidence type="ECO:0000313" key="1">
    <source>
        <dbReference type="EMBL" id="KKL63413.1"/>
    </source>
</evidence>
<comment type="caution">
    <text evidence="1">The sequence shown here is derived from an EMBL/GenBank/DDBJ whole genome shotgun (WGS) entry which is preliminary data.</text>
</comment>
<reference evidence="1" key="1">
    <citation type="journal article" date="2015" name="Nature">
        <title>Complex archaea that bridge the gap between prokaryotes and eukaryotes.</title>
        <authorList>
            <person name="Spang A."/>
            <person name="Saw J.H."/>
            <person name="Jorgensen S.L."/>
            <person name="Zaremba-Niedzwiedzka K."/>
            <person name="Martijn J."/>
            <person name="Lind A.E."/>
            <person name="van Eijk R."/>
            <person name="Schleper C."/>
            <person name="Guy L."/>
            <person name="Ettema T.J."/>
        </authorList>
    </citation>
    <scope>NUCLEOTIDE SEQUENCE</scope>
</reference>
<protein>
    <submittedName>
        <fullName evidence="1">Uncharacterized protein</fullName>
    </submittedName>
</protein>
<accession>A0A0F9DNR7</accession>
<organism evidence="1">
    <name type="scientific">marine sediment metagenome</name>
    <dbReference type="NCBI Taxonomy" id="412755"/>
    <lineage>
        <taxon>unclassified sequences</taxon>
        <taxon>metagenomes</taxon>
        <taxon>ecological metagenomes</taxon>
    </lineage>
</organism>
<feature type="non-terminal residue" evidence="1">
    <location>
        <position position="1"/>
    </location>
</feature>
<name>A0A0F9DNR7_9ZZZZ</name>
<proteinExistence type="predicted"/>
<dbReference type="EMBL" id="LAZR01028180">
    <property type="protein sequence ID" value="KKL63413.1"/>
    <property type="molecule type" value="Genomic_DNA"/>
</dbReference>
<dbReference type="AlphaFoldDB" id="A0A0F9DNR7"/>
<sequence>IDINTINSIEAGKVRVSADDKLVKETNSLKALKNKIKQIKGINKR</sequence>